<accession>A0A4Y5JT54</accession>
<reference evidence="2" key="1">
    <citation type="journal article" date="2020" name="bioRxiv">
        <title>Integrative omics analysis of Pseudomonas aeruginosa virus PA5oct highlights the molecular complexity of jumbo phages.</title>
        <authorList>
            <person name="Lood C."/>
            <person name="Danis-Wlodarczyk K."/>
            <person name="Blasdel B.G."/>
            <person name="Jang H.B."/>
            <person name="Vandenheuvel D."/>
            <person name="Briers Y."/>
            <person name="Noben J.-P."/>
            <person name="van Noort V."/>
            <person name="Drulis-Kawa Z."/>
            <person name="Lavigne R."/>
        </authorList>
    </citation>
    <scope>NUCLEOTIDE SEQUENCE [LARGE SCALE GENOMIC DNA]</scope>
</reference>
<dbReference type="EMBL" id="MK797984">
    <property type="protein sequence ID" value="QCG75927.1"/>
    <property type="molecule type" value="Genomic_DNA"/>
</dbReference>
<evidence type="ECO:0000313" key="2">
    <source>
        <dbReference type="Proteomes" id="UP000316733"/>
    </source>
</evidence>
<proteinExistence type="predicted"/>
<evidence type="ECO:0000313" key="1">
    <source>
        <dbReference type="EMBL" id="QCG75927.1"/>
    </source>
</evidence>
<organism evidence="1 2">
    <name type="scientific">Pseudomonas phage vB_PaeM_PA5oct</name>
    <dbReference type="NCBI Taxonomy" id="2163605"/>
    <lineage>
        <taxon>Viruses</taxon>
        <taxon>Duplodnaviria</taxon>
        <taxon>Heunggongvirae</taxon>
        <taxon>Uroviricota</taxon>
        <taxon>Caudoviricetes</taxon>
        <taxon>Arenbergviridae</taxon>
        <taxon>Wroclawvirus</taxon>
        <taxon>Wroclawvirus PA5oct</taxon>
    </lineage>
</organism>
<protein>
    <submittedName>
        <fullName evidence="1">Uncharacterized protein</fullName>
    </submittedName>
</protein>
<gene>
    <name evidence="1" type="ORF">EST35_0044</name>
</gene>
<keyword evidence="2" id="KW-1185">Reference proteome</keyword>
<sequence>MTVYSVKMCIFCTILRGMRYKQYTHTAFKMHAYMRFVGGLKHA</sequence>
<dbReference type="Proteomes" id="UP000316733">
    <property type="component" value="Segment"/>
</dbReference>
<name>A0A4Y5JT54_9CAUD</name>